<dbReference type="InterPro" id="IPR000524">
    <property type="entry name" value="Tscrpt_reg_HTH_GntR"/>
</dbReference>
<feature type="domain" description="HTH gntR-type" evidence="4">
    <location>
        <begin position="4"/>
        <end position="70"/>
    </location>
</feature>
<organism evidence="5 6">
    <name type="scientific">Brevundimonas pondensis</name>
    <dbReference type="NCBI Taxonomy" id="2774189"/>
    <lineage>
        <taxon>Bacteria</taxon>
        <taxon>Pseudomonadati</taxon>
        <taxon>Pseudomonadota</taxon>
        <taxon>Alphaproteobacteria</taxon>
        <taxon>Caulobacterales</taxon>
        <taxon>Caulobacteraceae</taxon>
        <taxon>Brevundimonas</taxon>
    </lineage>
</organism>
<evidence type="ECO:0000256" key="2">
    <source>
        <dbReference type="ARBA" id="ARBA00023125"/>
    </source>
</evidence>
<dbReference type="RefSeq" id="WP_207826997.1">
    <property type="nucleotide sequence ID" value="NZ_CP062006.1"/>
</dbReference>
<evidence type="ECO:0000313" key="6">
    <source>
        <dbReference type="Proteomes" id="UP000663942"/>
    </source>
</evidence>
<dbReference type="SUPFAM" id="SSF46785">
    <property type="entry name" value="Winged helix' DNA-binding domain"/>
    <property type="match status" value="1"/>
</dbReference>
<evidence type="ECO:0000259" key="4">
    <source>
        <dbReference type="PROSITE" id="PS50949"/>
    </source>
</evidence>
<accession>A0ABX7SND3</accession>
<evidence type="ECO:0000313" key="5">
    <source>
        <dbReference type="EMBL" id="QTC89214.1"/>
    </source>
</evidence>
<keyword evidence="6" id="KW-1185">Reference proteome</keyword>
<dbReference type="InterPro" id="IPR036388">
    <property type="entry name" value="WH-like_DNA-bd_sf"/>
</dbReference>
<dbReference type="Proteomes" id="UP000663942">
    <property type="component" value="Chromosome"/>
</dbReference>
<evidence type="ECO:0000256" key="3">
    <source>
        <dbReference type="ARBA" id="ARBA00023163"/>
    </source>
</evidence>
<proteinExistence type="predicted"/>
<keyword evidence="3" id="KW-0804">Transcription</keyword>
<dbReference type="SMART" id="SM00345">
    <property type="entry name" value="HTH_GNTR"/>
    <property type="match status" value="1"/>
</dbReference>
<dbReference type="InterPro" id="IPR036390">
    <property type="entry name" value="WH_DNA-bd_sf"/>
</dbReference>
<evidence type="ECO:0000256" key="1">
    <source>
        <dbReference type="ARBA" id="ARBA00023015"/>
    </source>
</evidence>
<reference evidence="5 6" key="1">
    <citation type="submission" date="2020-09" db="EMBL/GenBank/DDBJ databases">
        <title>Brevundimonas sp. LVF1 isolated from an oligotrophic pond in Goettingen, Germany.</title>
        <authorList>
            <person name="Friedrich I."/>
            <person name="Klassen A."/>
            <person name="Neubauer H."/>
            <person name="Schneider D."/>
            <person name="Hertel R."/>
            <person name="Daniel R."/>
        </authorList>
    </citation>
    <scope>NUCLEOTIDE SEQUENCE [LARGE SCALE GENOMIC DNA]</scope>
    <source>
        <strain evidence="5 6">LVF1</strain>
    </source>
</reference>
<dbReference type="Gene3D" id="1.10.10.10">
    <property type="entry name" value="Winged helix-like DNA-binding domain superfamily/Winged helix DNA-binding domain"/>
    <property type="match status" value="1"/>
</dbReference>
<keyword evidence="1" id="KW-0805">Transcription regulation</keyword>
<dbReference type="PROSITE" id="PS50949">
    <property type="entry name" value="HTH_GNTR"/>
    <property type="match status" value="1"/>
</dbReference>
<protein>
    <submittedName>
        <fullName evidence="5">GntR family transcriptional regulator</fullName>
    </submittedName>
</protein>
<dbReference type="EMBL" id="CP062006">
    <property type="protein sequence ID" value="QTC89214.1"/>
    <property type="molecule type" value="Genomic_DNA"/>
</dbReference>
<dbReference type="Pfam" id="PF00392">
    <property type="entry name" value="GntR"/>
    <property type="match status" value="1"/>
</dbReference>
<sequence>MRTRDPFGTALGSLRAALDQGLAPGRHLPVADIAAALKLSASPVREALSRLCGEGLIEDRRGFGYFTRSTPQEDIIGLLDLEEVHILLAAKTSAVPLPGPASDRVIEAWMLSLMEGCANLPLVESHLRVRRQLDPLRRLHGPRDLSSPASDENGVEAYYDRWRLASVELAARLRRMDPAPPEYTTNRV</sequence>
<keyword evidence="2" id="KW-0238">DNA-binding</keyword>
<gene>
    <name evidence="5" type="ORF">IFE19_07780</name>
</gene>
<name>A0ABX7SND3_9CAUL</name>